<feature type="region of interest" description="Disordered" evidence="1">
    <location>
        <begin position="1"/>
        <end position="62"/>
    </location>
</feature>
<keyword evidence="3" id="KW-1185">Reference proteome</keyword>
<proteinExistence type="predicted"/>
<evidence type="ECO:0000313" key="3">
    <source>
        <dbReference type="Proteomes" id="UP001445076"/>
    </source>
</evidence>
<evidence type="ECO:0000256" key="1">
    <source>
        <dbReference type="SAM" id="MobiDB-lite"/>
    </source>
</evidence>
<organism evidence="2 3">
    <name type="scientific">Cherax quadricarinatus</name>
    <name type="common">Australian red claw crayfish</name>
    <dbReference type="NCBI Taxonomy" id="27406"/>
    <lineage>
        <taxon>Eukaryota</taxon>
        <taxon>Metazoa</taxon>
        <taxon>Ecdysozoa</taxon>
        <taxon>Arthropoda</taxon>
        <taxon>Crustacea</taxon>
        <taxon>Multicrustacea</taxon>
        <taxon>Malacostraca</taxon>
        <taxon>Eumalacostraca</taxon>
        <taxon>Eucarida</taxon>
        <taxon>Decapoda</taxon>
        <taxon>Pleocyemata</taxon>
        <taxon>Astacidea</taxon>
        <taxon>Parastacoidea</taxon>
        <taxon>Parastacidae</taxon>
        <taxon>Cherax</taxon>
    </lineage>
</organism>
<sequence>MNCAKVISACQGGPRREREEELVADGEGNRSNAEAQPCYQEPLEKSREKLTTYRQDPKSQRVRQWEEERAKSVFIHGLQEREERTHTERQQEERKEIEKIITEIGEEMDEIVNFQRIGGYSKGRNRPIKLILRTETVRNRILQEKPRLKYSEEYKRVFLDRDRTQSERQQLRERTKKRKELGKETRMEPAEVSQSRTEQQGQAHTQLFSEPYNLSHHPNTHYNPYPQPPPNTEL</sequence>
<protein>
    <submittedName>
        <fullName evidence="2">Uncharacterized protein</fullName>
    </submittedName>
</protein>
<gene>
    <name evidence="2" type="ORF">OTU49_014055</name>
</gene>
<accession>A0AAW0VR49</accession>
<feature type="compositionally biased region" description="Pro residues" evidence="1">
    <location>
        <begin position="225"/>
        <end position="234"/>
    </location>
</feature>
<dbReference type="Proteomes" id="UP001445076">
    <property type="component" value="Unassembled WGS sequence"/>
</dbReference>
<name>A0AAW0VR49_CHEQU</name>
<dbReference type="EMBL" id="JARKIK010002182">
    <property type="protein sequence ID" value="KAK8719411.1"/>
    <property type="molecule type" value="Genomic_DNA"/>
</dbReference>
<feature type="compositionally biased region" description="Basic and acidic residues" evidence="1">
    <location>
        <begin position="161"/>
        <end position="173"/>
    </location>
</feature>
<reference evidence="2 3" key="1">
    <citation type="journal article" date="2024" name="BMC Genomics">
        <title>Genome assembly of redclaw crayfish (Cherax quadricarinatus) provides insights into its immune adaptation and hypoxia tolerance.</title>
        <authorList>
            <person name="Liu Z."/>
            <person name="Zheng J."/>
            <person name="Li H."/>
            <person name="Fang K."/>
            <person name="Wang S."/>
            <person name="He J."/>
            <person name="Zhou D."/>
            <person name="Weng S."/>
            <person name="Chi M."/>
            <person name="Gu Z."/>
            <person name="He J."/>
            <person name="Li F."/>
            <person name="Wang M."/>
        </authorList>
    </citation>
    <scope>NUCLEOTIDE SEQUENCE [LARGE SCALE GENOMIC DNA]</scope>
    <source>
        <strain evidence="2">ZL_2023a</strain>
    </source>
</reference>
<dbReference type="AlphaFoldDB" id="A0AAW0VR49"/>
<comment type="caution">
    <text evidence="2">The sequence shown here is derived from an EMBL/GenBank/DDBJ whole genome shotgun (WGS) entry which is preliminary data.</text>
</comment>
<evidence type="ECO:0000313" key="2">
    <source>
        <dbReference type="EMBL" id="KAK8719411.1"/>
    </source>
</evidence>
<feature type="compositionally biased region" description="Basic and acidic residues" evidence="1">
    <location>
        <begin position="42"/>
        <end position="62"/>
    </location>
</feature>
<feature type="region of interest" description="Disordered" evidence="1">
    <location>
        <begin position="161"/>
        <end position="234"/>
    </location>
</feature>
<feature type="compositionally biased region" description="Polar residues" evidence="1">
    <location>
        <begin position="192"/>
        <end position="208"/>
    </location>
</feature>